<evidence type="ECO:0000313" key="3">
    <source>
        <dbReference type="Proteomes" id="UP000199323"/>
    </source>
</evidence>
<sequence>MPLTFSHPAAVLPLFRDGRGRGRLIASALVAGSMAPDVPYFTDSLLPGTFGYGTFTHSLPGVVTADVALAAAMVAGWHWLLREPLVALLPRRWAGAADELTAPRSRPRLPAGAAWFVVSAVAGAATHVGWDDFTHPGRAGVRLLPVLNRTVGSEPLYHLLQYASSVAGLGVLAWYVPRALRRADRTPRTEQPRAVRRLRLSIRARTAALALIGAAAVAGAAQRLARWETADLRHARVLDTLPTVTFGAGTGAAVGLACYAACAHLARARGGGILRGDG</sequence>
<dbReference type="AlphaFoldDB" id="A0A1I2H4X7"/>
<evidence type="ECO:0000256" key="1">
    <source>
        <dbReference type="SAM" id="Phobius"/>
    </source>
</evidence>
<dbReference type="Proteomes" id="UP000199323">
    <property type="component" value="Unassembled WGS sequence"/>
</dbReference>
<accession>A0A1I2H4X7</accession>
<dbReference type="InterPro" id="IPR025238">
    <property type="entry name" value="DUF4184"/>
</dbReference>
<feature type="transmembrane region" description="Helical" evidence="1">
    <location>
        <begin position="113"/>
        <end position="130"/>
    </location>
</feature>
<dbReference type="RefSeq" id="WP_093714644.1">
    <property type="nucleotide sequence ID" value="NZ_FONG01000010.1"/>
</dbReference>
<protein>
    <recommendedName>
        <fullName evidence="4">DUF4184 family protein</fullName>
    </recommendedName>
</protein>
<evidence type="ECO:0008006" key="4">
    <source>
        <dbReference type="Google" id="ProtNLM"/>
    </source>
</evidence>
<reference evidence="2 3" key="1">
    <citation type="submission" date="2016-10" db="EMBL/GenBank/DDBJ databases">
        <authorList>
            <person name="de Groot N.N."/>
        </authorList>
    </citation>
    <scope>NUCLEOTIDE SEQUENCE [LARGE SCALE GENOMIC DNA]</scope>
    <source>
        <strain evidence="2 3">CGMCC 4.3510</strain>
    </source>
</reference>
<dbReference type="Pfam" id="PF13803">
    <property type="entry name" value="DUF4184"/>
    <property type="match status" value="1"/>
</dbReference>
<feature type="transmembrane region" description="Helical" evidence="1">
    <location>
        <begin position="62"/>
        <end position="81"/>
    </location>
</feature>
<keyword evidence="3" id="KW-1185">Reference proteome</keyword>
<feature type="transmembrane region" description="Helical" evidence="1">
    <location>
        <begin position="156"/>
        <end position="176"/>
    </location>
</feature>
<keyword evidence="1" id="KW-0812">Transmembrane</keyword>
<gene>
    <name evidence="2" type="ORF">SAMN05216251_11047</name>
</gene>
<keyword evidence="1" id="KW-1133">Transmembrane helix</keyword>
<keyword evidence="1" id="KW-0472">Membrane</keyword>
<name>A0A1I2H4X7_9ACTN</name>
<dbReference type="STRING" id="380248.SAMN05216251_11047"/>
<feature type="transmembrane region" description="Helical" evidence="1">
    <location>
        <begin position="245"/>
        <end position="266"/>
    </location>
</feature>
<feature type="transmembrane region" description="Helical" evidence="1">
    <location>
        <begin position="206"/>
        <end position="225"/>
    </location>
</feature>
<dbReference type="OrthoDB" id="8481923at2"/>
<dbReference type="EMBL" id="FONG01000010">
    <property type="protein sequence ID" value="SFF24047.1"/>
    <property type="molecule type" value="Genomic_DNA"/>
</dbReference>
<proteinExistence type="predicted"/>
<evidence type="ECO:0000313" key="2">
    <source>
        <dbReference type="EMBL" id="SFF24047.1"/>
    </source>
</evidence>
<organism evidence="2 3">
    <name type="scientific">Actinacidiphila alni</name>
    <dbReference type="NCBI Taxonomy" id="380248"/>
    <lineage>
        <taxon>Bacteria</taxon>
        <taxon>Bacillati</taxon>
        <taxon>Actinomycetota</taxon>
        <taxon>Actinomycetes</taxon>
        <taxon>Kitasatosporales</taxon>
        <taxon>Streptomycetaceae</taxon>
        <taxon>Actinacidiphila</taxon>
    </lineage>
</organism>